<evidence type="ECO:0000259" key="6">
    <source>
        <dbReference type="Pfam" id="PF01699"/>
    </source>
</evidence>
<dbReference type="Pfam" id="PF01699">
    <property type="entry name" value="Na_Ca_ex"/>
    <property type="match status" value="1"/>
</dbReference>
<proteinExistence type="predicted"/>
<feature type="transmembrane region" description="Helical" evidence="5">
    <location>
        <begin position="307"/>
        <end position="325"/>
    </location>
</feature>
<feature type="transmembrane region" description="Helical" evidence="5">
    <location>
        <begin position="142"/>
        <end position="162"/>
    </location>
</feature>
<keyword evidence="4 5" id="KW-0472">Membrane</keyword>
<keyword evidence="2 5" id="KW-0812">Transmembrane</keyword>
<evidence type="ECO:0000256" key="4">
    <source>
        <dbReference type="ARBA" id="ARBA00023136"/>
    </source>
</evidence>
<name>A0ABM7PIA4_9BACT</name>
<evidence type="ECO:0000256" key="3">
    <source>
        <dbReference type="ARBA" id="ARBA00022989"/>
    </source>
</evidence>
<feature type="transmembrane region" description="Helical" evidence="5">
    <location>
        <begin position="244"/>
        <end position="266"/>
    </location>
</feature>
<dbReference type="Gene3D" id="1.20.1420.30">
    <property type="entry name" value="NCX, central ion-binding region"/>
    <property type="match status" value="1"/>
</dbReference>
<feature type="domain" description="Sodium/calcium exchanger membrane region" evidence="6">
    <location>
        <begin position="47"/>
        <end position="188"/>
    </location>
</feature>
<dbReference type="Proteomes" id="UP001320148">
    <property type="component" value="Chromosome"/>
</dbReference>
<accession>A0ABM7PIA4</accession>
<dbReference type="InterPro" id="IPR044880">
    <property type="entry name" value="NCX_ion-bd_dom_sf"/>
</dbReference>
<protein>
    <recommendedName>
        <fullName evidence="6">Sodium/calcium exchanger membrane region domain-containing protein</fullName>
    </recommendedName>
</protein>
<evidence type="ECO:0000256" key="2">
    <source>
        <dbReference type="ARBA" id="ARBA00022692"/>
    </source>
</evidence>
<dbReference type="RefSeq" id="WP_236893082.1">
    <property type="nucleotide sequence ID" value="NZ_AP024488.1"/>
</dbReference>
<reference evidence="7 8" key="1">
    <citation type="submission" date="2021-02" db="EMBL/GenBank/DDBJ databases">
        <title>Complete genome of Desulfoluna sp. strain ASN36.</title>
        <authorList>
            <person name="Takahashi A."/>
            <person name="Kojima H."/>
            <person name="Fukui M."/>
        </authorList>
    </citation>
    <scope>NUCLEOTIDE SEQUENCE [LARGE SCALE GENOMIC DNA]</scope>
    <source>
        <strain evidence="7 8">ASN36</strain>
    </source>
</reference>
<feature type="transmembrane region" description="Helical" evidence="5">
    <location>
        <begin position="278"/>
        <end position="295"/>
    </location>
</feature>
<evidence type="ECO:0000313" key="8">
    <source>
        <dbReference type="Proteomes" id="UP001320148"/>
    </source>
</evidence>
<evidence type="ECO:0000256" key="1">
    <source>
        <dbReference type="ARBA" id="ARBA00004141"/>
    </source>
</evidence>
<organism evidence="7 8">
    <name type="scientific">Desulfoluna limicola</name>
    <dbReference type="NCBI Taxonomy" id="2810562"/>
    <lineage>
        <taxon>Bacteria</taxon>
        <taxon>Pseudomonadati</taxon>
        <taxon>Thermodesulfobacteriota</taxon>
        <taxon>Desulfobacteria</taxon>
        <taxon>Desulfobacterales</taxon>
        <taxon>Desulfolunaceae</taxon>
        <taxon>Desulfoluna</taxon>
    </lineage>
</organism>
<feature type="transmembrane region" description="Helical" evidence="5">
    <location>
        <begin position="204"/>
        <end position="224"/>
    </location>
</feature>
<feature type="transmembrane region" description="Helical" evidence="5">
    <location>
        <begin position="110"/>
        <end position="130"/>
    </location>
</feature>
<feature type="transmembrane region" description="Helical" evidence="5">
    <location>
        <begin position="174"/>
        <end position="192"/>
    </location>
</feature>
<feature type="transmembrane region" description="Helical" evidence="5">
    <location>
        <begin position="35"/>
        <end position="56"/>
    </location>
</feature>
<gene>
    <name evidence="7" type="ORF">DSLASN_24300</name>
</gene>
<comment type="subcellular location">
    <subcellularLocation>
        <location evidence="1">Membrane</location>
        <topology evidence="1">Multi-pass membrane protein</topology>
    </subcellularLocation>
</comment>
<keyword evidence="8" id="KW-1185">Reference proteome</keyword>
<dbReference type="InterPro" id="IPR004837">
    <property type="entry name" value="NaCa_Exmemb"/>
</dbReference>
<evidence type="ECO:0000256" key="5">
    <source>
        <dbReference type="SAM" id="Phobius"/>
    </source>
</evidence>
<evidence type="ECO:0000313" key="7">
    <source>
        <dbReference type="EMBL" id="BCS96798.1"/>
    </source>
</evidence>
<feature type="transmembrane region" description="Helical" evidence="5">
    <location>
        <begin position="68"/>
        <end position="90"/>
    </location>
</feature>
<keyword evidence="3 5" id="KW-1133">Transmembrane helix</keyword>
<dbReference type="EMBL" id="AP024488">
    <property type="protein sequence ID" value="BCS96798.1"/>
    <property type="molecule type" value="Genomic_DNA"/>
</dbReference>
<sequence length="350" mass="37604">MEKLLDLLSQLLSGLKTLATAPDYNALFKGACDIVLHAGPLQLLGLFFVSSMLMVWRLNAFEQKGFEGTVIGTMVMPYCSGFSNLAFAYIMGTSGGDAAMVLENCVVNNVTNLTILLGIPALIWGLTLYGKSEDSSKVKLDYLSLLLTLIAMAFFTAVTWALGRDGVLNQGDGLVLIGLFLFWQVFQVFELMKSNVRNQQSINPWFVVDLVLVAGAAWGTYYSIEGLVEWVSSGGGGGIISYQQIGILSGLLMVVPNGILAFYYAAVNRSDIAYSSQIGDGHICIPMCIGLYAVFSPIKIPASFEAGAITILAACGAHFFFIAGFKRLPRAAGAMLAASYGFFFFKGILG</sequence>